<evidence type="ECO:0008006" key="3">
    <source>
        <dbReference type="Google" id="ProtNLM"/>
    </source>
</evidence>
<accession>A0A3N5BK57</accession>
<organism evidence="1 2">
    <name type="scientific">Aquisalibacillus elongatus</name>
    <dbReference type="NCBI Taxonomy" id="485577"/>
    <lineage>
        <taxon>Bacteria</taxon>
        <taxon>Bacillati</taxon>
        <taxon>Bacillota</taxon>
        <taxon>Bacilli</taxon>
        <taxon>Bacillales</taxon>
        <taxon>Bacillaceae</taxon>
        <taxon>Aquisalibacillus</taxon>
    </lineage>
</organism>
<dbReference type="EMBL" id="RKRF01000002">
    <property type="protein sequence ID" value="RPF57019.1"/>
    <property type="molecule type" value="Genomic_DNA"/>
</dbReference>
<name>A0A3N5BK57_9BACI</name>
<sequence length="81" mass="9370">MKSSFLYNITESYNKKAVERNSSNIPDWKVKQREIFLNRIHNESYSNLLEIGAGTGKDSLYFKEQGLNTFSTDISSEMIKL</sequence>
<protein>
    <recommendedName>
        <fullName evidence="3">Methyltransferase family protein</fullName>
    </recommendedName>
</protein>
<proteinExistence type="predicted"/>
<comment type="caution">
    <text evidence="1">The sequence shown here is derived from an EMBL/GenBank/DDBJ whole genome shotgun (WGS) entry which is preliminary data.</text>
</comment>
<evidence type="ECO:0000313" key="1">
    <source>
        <dbReference type="EMBL" id="RPF57019.1"/>
    </source>
</evidence>
<evidence type="ECO:0000313" key="2">
    <source>
        <dbReference type="Proteomes" id="UP000276443"/>
    </source>
</evidence>
<dbReference type="Gene3D" id="3.40.50.150">
    <property type="entry name" value="Vaccinia Virus protein VP39"/>
    <property type="match status" value="1"/>
</dbReference>
<gene>
    <name evidence="1" type="ORF">EDC24_0066</name>
</gene>
<reference evidence="1 2" key="1">
    <citation type="submission" date="2018-11" db="EMBL/GenBank/DDBJ databases">
        <title>Genomic Encyclopedia of Type Strains, Phase IV (KMG-IV): sequencing the most valuable type-strain genomes for metagenomic binning, comparative biology and taxonomic classification.</title>
        <authorList>
            <person name="Goeker M."/>
        </authorList>
    </citation>
    <scope>NUCLEOTIDE SEQUENCE [LARGE SCALE GENOMIC DNA]</scope>
    <source>
        <strain evidence="1 2">DSM 18090</strain>
    </source>
</reference>
<dbReference type="OrthoDB" id="9804312at2"/>
<feature type="non-terminal residue" evidence="1">
    <location>
        <position position="81"/>
    </location>
</feature>
<dbReference type="SUPFAM" id="SSF53335">
    <property type="entry name" value="S-adenosyl-L-methionine-dependent methyltransferases"/>
    <property type="match status" value="1"/>
</dbReference>
<dbReference type="AlphaFoldDB" id="A0A3N5BK57"/>
<keyword evidence="2" id="KW-1185">Reference proteome</keyword>
<dbReference type="InterPro" id="IPR029063">
    <property type="entry name" value="SAM-dependent_MTases_sf"/>
</dbReference>
<dbReference type="Proteomes" id="UP000276443">
    <property type="component" value="Unassembled WGS sequence"/>
</dbReference>